<feature type="region of interest" description="Disordered" evidence="1">
    <location>
        <begin position="1"/>
        <end position="27"/>
    </location>
</feature>
<dbReference type="SUPFAM" id="SSF52058">
    <property type="entry name" value="L domain-like"/>
    <property type="match status" value="1"/>
</dbReference>
<evidence type="ECO:0000256" key="1">
    <source>
        <dbReference type="SAM" id="MobiDB-lite"/>
    </source>
</evidence>
<dbReference type="Gene3D" id="3.80.10.10">
    <property type="entry name" value="Ribonuclease Inhibitor"/>
    <property type="match status" value="1"/>
</dbReference>
<name>A0AAD9DAQ3_9STRA</name>
<protein>
    <submittedName>
        <fullName evidence="2">Uncharacterized protein</fullName>
    </submittedName>
</protein>
<dbReference type="Proteomes" id="UP001224775">
    <property type="component" value="Unassembled WGS sequence"/>
</dbReference>
<accession>A0AAD9DAQ3</accession>
<gene>
    <name evidence="2" type="ORF">QTG54_008507</name>
</gene>
<proteinExistence type="predicted"/>
<dbReference type="InterPro" id="IPR032675">
    <property type="entry name" value="LRR_dom_sf"/>
</dbReference>
<keyword evidence="3" id="KW-1185">Reference proteome</keyword>
<organism evidence="2 3">
    <name type="scientific">Skeletonema marinoi</name>
    <dbReference type="NCBI Taxonomy" id="267567"/>
    <lineage>
        <taxon>Eukaryota</taxon>
        <taxon>Sar</taxon>
        <taxon>Stramenopiles</taxon>
        <taxon>Ochrophyta</taxon>
        <taxon>Bacillariophyta</taxon>
        <taxon>Coscinodiscophyceae</taxon>
        <taxon>Thalassiosirophycidae</taxon>
        <taxon>Thalassiosirales</taxon>
        <taxon>Skeletonemataceae</taxon>
        <taxon>Skeletonema</taxon>
        <taxon>Skeletonema marinoi-dohrnii complex</taxon>
    </lineage>
</organism>
<sequence>MPHSKKQKLLEEAAAASTDDDNSTSSFERLGTDELANVFGFLRPEDIMRARLNKKMREAAKTTIVPMTEFEVDSVDKYNAMAAMTTALPNLQQISIGSMLGFGVGYGCHAFRHGEDPGAEMLSINENCYLHDMNIISNFRKLRCLDLGCTRLNGRYPFLFNFPLLHNLRIHYEYDLKLDLEFLAGGLPLLKELYCHKNRSLTGNINCLRVLKDTLTKVTISICCVKGSFMDLADFPCLEELNLTRTLVTGDIREIGKRDFLALETLTLPSGVYGGMGYKFQRISDAPGIISTLYSFKKQRPSLLMEDWFAMLSDDSSDWYEGVDAANDERSTAPNIIAFVQAGSRIGYRWETDRRAVCEVIWLDPEPDQESRGYVKYIEELRTIEQQVDIYRGFHQPPTEDEYNLIWEAREGCECDYYPSDSD</sequence>
<dbReference type="EMBL" id="JATAAI010000015">
    <property type="protein sequence ID" value="KAK1740412.1"/>
    <property type="molecule type" value="Genomic_DNA"/>
</dbReference>
<dbReference type="AlphaFoldDB" id="A0AAD9DAQ3"/>
<evidence type="ECO:0000313" key="2">
    <source>
        <dbReference type="EMBL" id="KAK1740412.1"/>
    </source>
</evidence>
<comment type="caution">
    <text evidence="2">The sequence shown here is derived from an EMBL/GenBank/DDBJ whole genome shotgun (WGS) entry which is preliminary data.</text>
</comment>
<reference evidence="2" key="1">
    <citation type="submission" date="2023-06" db="EMBL/GenBank/DDBJ databases">
        <title>Survivors Of The Sea: Transcriptome response of Skeletonema marinoi to long-term dormancy.</title>
        <authorList>
            <person name="Pinder M.I.M."/>
            <person name="Kourtchenko O."/>
            <person name="Robertson E.K."/>
            <person name="Larsson T."/>
            <person name="Maumus F."/>
            <person name="Osuna-Cruz C.M."/>
            <person name="Vancaester E."/>
            <person name="Stenow R."/>
            <person name="Vandepoele K."/>
            <person name="Ploug H."/>
            <person name="Bruchert V."/>
            <person name="Godhe A."/>
            <person name="Topel M."/>
        </authorList>
    </citation>
    <scope>NUCLEOTIDE SEQUENCE</scope>
    <source>
        <strain evidence="2">R05AC</strain>
    </source>
</reference>
<evidence type="ECO:0000313" key="3">
    <source>
        <dbReference type="Proteomes" id="UP001224775"/>
    </source>
</evidence>